<feature type="compositionally biased region" description="Polar residues" evidence="1">
    <location>
        <begin position="242"/>
        <end position="268"/>
    </location>
</feature>
<feature type="region of interest" description="Disordered" evidence="1">
    <location>
        <begin position="106"/>
        <end position="169"/>
    </location>
</feature>
<proteinExistence type="predicted"/>
<dbReference type="EMBL" id="KE345599">
    <property type="protein sequence ID" value="EXC08462.1"/>
    <property type="molecule type" value="Genomic_DNA"/>
</dbReference>
<protein>
    <submittedName>
        <fullName evidence="2">Uncharacterized protein</fullName>
    </submittedName>
</protein>
<organism evidence="2 3">
    <name type="scientific">Morus notabilis</name>
    <dbReference type="NCBI Taxonomy" id="981085"/>
    <lineage>
        <taxon>Eukaryota</taxon>
        <taxon>Viridiplantae</taxon>
        <taxon>Streptophyta</taxon>
        <taxon>Embryophyta</taxon>
        <taxon>Tracheophyta</taxon>
        <taxon>Spermatophyta</taxon>
        <taxon>Magnoliopsida</taxon>
        <taxon>eudicotyledons</taxon>
        <taxon>Gunneridae</taxon>
        <taxon>Pentapetalae</taxon>
        <taxon>rosids</taxon>
        <taxon>fabids</taxon>
        <taxon>Rosales</taxon>
        <taxon>Moraceae</taxon>
        <taxon>Moreae</taxon>
        <taxon>Morus</taxon>
    </lineage>
</organism>
<feature type="compositionally biased region" description="Pro residues" evidence="1">
    <location>
        <begin position="226"/>
        <end position="241"/>
    </location>
</feature>
<evidence type="ECO:0000256" key="1">
    <source>
        <dbReference type="SAM" id="MobiDB-lite"/>
    </source>
</evidence>
<feature type="region of interest" description="Disordered" evidence="1">
    <location>
        <begin position="35"/>
        <end position="62"/>
    </location>
</feature>
<sequence length="297" mass="33525">MGRVAPQLIWERFRACPVQWVTRGGAIRSTPLNMAPIDQPHQDHHDSNGQSSKIHKDKNRNREVNTIFSNGWKLNDMHLAAIFPSRVVATGARSYNPTMEQAHVDIVPPNEVGGGNKEPQNEQNSPYQNSEDNDARVDFGRRAERQRRENATNVATSSQSLPSNNTVNGRSEANMILESLVEMGIDPRTRVLAYDKIAKDAAWRPIWQDLDDSSRRAFLETFVQVPQPPNVRNPYCQPPPNFSQVPNPYSQPHTPFGHPQNSFNQPPNLYSHHPPPFGQPPNSFNEPPNPYTRPPTP</sequence>
<keyword evidence="3" id="KW-1185">Reference proteome</keyword>
<feature type="region of interest" description="Disordered" evidence="1">
    <location>
        <begin position="226"/>
        <end position="297"/>
    </location>
</feature>
<feature type="compositionally biased region" description="Basic and acidic residues" evidence="1">
    <location>
        <begin position="133"/>
        <end position="150"/>
    </location>
</feature>
<evidence type="ECO:0000313" key="3">
    <source>
        <dbReference type="Proteomes" id="UP000030645"/>
    </source>
</evidence>
<reference evidence="3" key="1">
    <citation type="submission" date="2013-01" db="EMBL/GenBank/DDBJ databases">
        <title>Draft Genome Sequence of a Mulberry Tree, Morus notabilis C.K. Schneid.</title>
        <authorList>
            <person name="He N."/>
            <person name="Zhao S."/>
        </authorList>
    </citation>
    <scope>NUCLEOTIDE SEQUENCE</scope>
</reference>
<feature type="compositionally biased region" description="Polar residues" evidence="1">
    <location>
        <begin position="121"/>
        <end position="130"/>
    </location>
</feature>
<evidence type="ECO:0000313" key="2">
    <source>
        <dbReference type="EMBL" id="EXC08462.1"/>
    </source>
</evidence>
<accession>W9S467</accession>
<feature type="compositionally biased region" description="Polar residues" evidence="1">
    <location>
        <begin position="151"/>
        <end position="169"/>
    </location>
</feature>
<feature type="compositionally biased region" description="Pro residues" evidence="1">
    <location>
        <begin position="287"/>
        <end position="297"/>
    </location>
</feature>
<name>W9S467_9ROSA</name>
<gene>
    <name evidence="2" type="ORF">L484_009605</name>
</gene>
<dbReference type="Proteomes" id="UP000030645">
    <property type="component" value="Unassembled WGS sequence"/>
</dbReference>
<dbReference type="AlphaFoldDB" id="W9S467"/>